<protein>
    <recommendedName>
        <fullName evidence="3">Carrier domain-containing protein</fullName>
    </recommendedName>
</protein>
<reference evidence="1 2" key="1">
    <citation type="submission" date="2016-10" db="EMBL/GenBank/DDBJ databases">
        <title>Systematic genetic and metabolomic analysis of Xenorhabdus and Photorhabdus spp., highlights the requirements for a dual symbiotic and pathogenic life style.</title>
        <authorList>
            <person name="Tobias N.J."/>
            <person name="Wolff H."/>
            <person name="Djahanschiri B."/>
            <person name="Pidot S.J."/>
            <person name="Stinear T.P."/>
            <person name="Ebersberger I."/>
            <person name="Bode H.B."/>
        </authorList>
    </citation>
    <scope>NUCLEOTIDE SEQUENCE [LARGE SCALE GENOMIC DNA]</scope>
    <source>
        <strain evidence="1 2">DSM 22392</strain>
    </source>
</reference>
<keyword evidence="2" id="KW-1185">Reference proteome</keyword>
<comment type="caution">
    <text evidence="1">The sequence shown here is derived from an EMBL/GenBank/DDBJ whole genome shotgun (WGS) entry which is preliminary data.</text>
</comment>
<gene>
    <name evidence="1" type="ORF">Xvie_03628</name>
</gene>
<dbReference type="RefSeq" id="WP_086110529.1">
    <property type="nucleotide sequence ID" value="NZ_CAWNGD010000071.1"/>
</dbReference>
<name>A0A1Y2SAI8_9GAMM</name>
<dbReference type="STRING" id="351656.Xvie_03628"/>
<evidence type="ECO:0008006" key="3">
    <source>
        <dbReference type="Google" id="ProtNLM"/>
    </source>
</evidence>
<accession>A0A1Y2SAI8</accession>
<evidence type="ECO:0000313" key="2">
    <source>
        <dbReference type="Proteomes" id="UP000194350"/>
    </source>
</evidence>
<sequence>MVINEQSLQRLILKELEKVGCKKETLNHISNGHEIYGDNGVLDSSSLVQFIAGLSEWVEEHTNGNIDLFSFMDTQFLYNFRDITSISNYLSGHISNASI</sequence>
<evidence type="ECO:0000313" key="1">
    <source>
        <dbReference type="EMBL" id="OTA14537.1"/>
    </source>
</evidence>
<dbReference type="OrthoDB" id="5876740at2"/>
<proteinExistence type="predicted"/>
<dbReference type="EMBL" id="MUBJ01000028">
    <property type="protein sequence ID" value="OTA14537.1"/>
    <property type="molecule type" value="Genomic_DNA"/>
</dbReference>
<dbReference type="Proteomes" id="UP000194350">
    <property type="component" value="Unassembled WGS sequence"/>
</dbReference>
<dbReference type="AlphaFoldDB" id="A0A1Y2SAI8"/>
<organism evidence="1 2">
    <name type="scientific">Xenorhabdus vietnamensis</name>
    <dbReference type="NCBI Taxonomy" id="351656"/>
    <lineage>
        <taxon>Bacteria</taxon>
        <taxon>Pseudomonadati</taxon>
        <taxon>Pseudomonadota</taxon>
        <taxon>Gammaproteobacteria</taxon>
        <taxon>Enterobacterales</taxon>
        <taxon>Morganellaceae</taxon>
        <taxon>Xenorhabdus</taxon>
    </lineage>
</organism>